<gene>
    <name evidence="2" type="ORF">SAMN02745191_1285</name>
</gene>
<accession>A0A1T4MKI5</accession>
<keyword evidence="3" id="KW-1185">Reference proteome</keyword>
<proteinExistence type="predicted"/>
<organism evidence="2 3">
    <name type="scientific">Anaerorhabdus furcosa</name>
    <dbReference type="NCBI Taxonomy" id="118967"/>
    <lineage>
        <taxon>Bacteria</taxon>
        <taxon>Bacillati</taxon>
        <taxon>Bacillota</taxon>
        <taxon>Erysipelotrichia</taxon>
        <taxon>Erysipelotrichales</taxon>
        <taxon>Erysipelotrichaceae</taxon>
        <taxon>Anaerorhabdus</taxon>
    </lineage>
</organism>
<dbReference type="InterPro" id="IPR012902">
    <property type="entry name" value="N_methyl_site"/>
</dbReference>
<sequence length="103" mass="11273">MQKHTTNRGFTLIEVIVSVGILAIISVLFITVFSRMVEINMANKKINDASLKGASEITQGNFDCTSGSYIAPLSFNGNTFTVSAQMCDVSSQKKYKLFRVVGE</sequence>
<dbReference type="PROSITE" id="PS00409">
    <property type="entry name" value="PROKAR_NTER_METHYL"/>
    <property type="match status" value="1"/>
</dbReference>
<evidence type="ECO:0000256" key="1">
    <source>
        <dbReference type="SAM" id="Phobius"/>
    </source>
</evidence>
<dbReference type="EMBL" id="FUWY01000003">
    <property type="protein sequence ID" value="SJZ67274.1"/>
    <property type="molecule type" value="Genomic_DNA"/>
</dbReference>
<feature type="transmembrane region" description="Helical" evidence="1">
    <location>
        <begin position="12"/>
        <end position="34"/>
    </location>
</feature>
<keyword evidence="1" id="KW-0472">Membrane</keyword>
<dbReference type="STRING" id="118967.SAMN02745191_1285"/>
<dbReference type="Proteomes" id="UP000243297">
    <property type="component" value="Unassembled WGS sequence"/>
</dbReference>
<evidence type="ECO:0000313" key="3">
    <source>
        <dbReference type="Proteomes" id="UP000243297"/>
    </source>
</evidence>
<evidence type="ECO:0000313" key="2">
    <source>
        <dbReference type="EMBL" id="SJZ67274.1"/>
    </source>
</evidence>
<keyword evidence="1" id="KW-1133">Transmembrane helix</keyword>
<keyword evidence="1" id="KW-0812">Transmembrane</keyword>
<reference evidence="3" key="1">
    <citation type="submission" date="2017-02" db="EMBL/GenBank/DDBJ databases">
        <authorList>
            <person name="Varghese N."/>
            <person name="Submissions S."/>
        </authorList>
    </citation>
    <scope>NUCLEOTIDE SEQUENCE [LARGE SCALE GENOMIC DNA]</scope>
    <source>
        <strain evidence="3">ATCC 25662</strain>
    </source>
</reference>
<dbReference type="Pfam" id="PF07963">
    <property type="entry name" value="N_methyl"/>
    <property type="match status" value="1"/>
</dbReference>
<dbReference type="RefSeq" id="WP_078711693.1">
    <property type="nucleotide sequence ID" value="NZ_FUWY01000003.1"/>
</dbReference>
<name>A0A1T4MKI5_9FIRM</name>
<protein>
    <submittedName>
        <fullName evidence="2">Prepilin-type N-terminal cleavage/methylation domain-containing protein</fullName>
    </submittedName>
</protein>
<dbReference type="AlphaFoldDB" id="A0A1T4MKI5"/>
<dbReference type="NCBIfam" id="TIGR02532">
    <property type="entry name" value="IV_pilin_GFxxxE"/>
    <property type="match status" value="1"/>
</dbReference>